<name>A0A183L531_9TREM</name>
<protein>
    <submittedName>
        <fullName evidence="1 3">Uncharacterized protein</fullName>
    </submittedName>
</protein>
<reference evidence="1 2" key="2">
    <citation type="submission" date="2018-11" db="EMBL/GenBank/DDBJ databases">
        <authorList>
            <consortium name="Pathogen Informatics"/>
        </authorList>
    </citation>
    <scope>NUCLEOTIDE SEQUENCE [LARGE SCALE GENOMIC DNA]</scope>
    <source>
        <strain evidence="1">Dakar</strain>
        <strain evidence="2">Dakar, Senegal</strain>
    </source>
</reference>
<sequence>MVVGGSRQKTLDPGFVLLGTRQQCVPVILRELVLPSRFDPKKHETPVQGFLSTISSHHLISIYSARSVESP</sequence>
<dbReference type="EMBL" id="UZAK01049402">
    <property type="protein sequence ID" value="VDP78960.1"/>
    <property type="molecule type" value="Genomic_DNA"/>
</dbReference>
<dbReference type="AlphaFoldDB" id="A0A183L531"/>
<organism evidence="3">
    <name type="scientific">Schistosoma curassoni</name>
    <dbReference type="NCBI Taxonomy" id="6186"/>
    <lineage>
        <taxon>Eukaryota</taxon>
        <taxon>Metazoa</taxon>
        <taxon>Spiralia</taxon>
        <taxon>Lophotrochozoa</taxon>
        <taxon>Platyhelminthes</taxon>
        <taxon>Trematoda</taxon>
        <taxon>Digenea</taxon>
        <taxon>Strigeidida</taxon>
        <taxon>Schistosomatoidea</taxon>
        <taxon>Schistosomatidae</taxon>
        <taxon>Schistosoma</taxon>
    </lineage>
</organism>
<evidence type="ECO:0000313" key="2">
    <source>
        <dbReference type="Proteomes" id="UP000279833"/>
    </source>
</evidence>
<evidence type="ECO:0000313" key="1">
    <source>
        <dbReference type="EMBL" id="VDP78960.1"/>
    </source>
</evidence>
<keyword evidence="2" id="KW-1185">Reference proteome</keyword>
<gene>
    <name evidence="1" type="ORF">SCUD_LOCUS22446</name>
</gene>
<dbReference type="WBParaSite" id="SCUD_0002244701-mRNA-1">
    <property type="protein sequence ID" value="SCUD_0002244701-mRNA-1"/>
    <property type="gene ID" value="SCUD_0002244701"/>
</dbReference>
<evidence type="ECO:0000313" key="3">
    <source>
        <dbReference type="WBParaSite" id="SCUD_0002244701-mRNA-1"/>
    </source>
</evidence>
<dbReference type="Proteomes" id="UP000279833">
    <property type="component" value="Unassembled WGS sequence"/>
</dbReference>
<accession>A0A183L531</accession>
<proteinExistence type="predicted"/>
<reference evidence="3" key="1">
    <citation type="submission" date="2016-06" db="UniProtKB">
        <authorList>
            <consortium name="WormBaseParasite"/>
        </authorList>
    </citation>
    <scope>IDENTIFICATION</scope>
</reference>